<dbReference type="GO" id="GO:0042597">
    <property type="term" value="C:periplasmic space"/>
    <property type="evidence" value="ECO:0007669"/>
    <property type="project" value="UniProtKB-SubCell"/>
</dbReference>
<keyword evidence="2 8" id="KW-0479">Metal-binding</keyword>
<feature type="binding site" evidence="8">
    <location>
        <position position="127"/>
    </location>
    <ligand>
        <name>Zn(2+)</name>
        <dbReference type="ChEBI" id="CHEBI:29105"/>
        <note>catalytic</note>
    </ligand>
</feature>
<evidence type="ECO:0000313" key="11">
    <source>
        <dbReference type="Proteomes" id="UP001169862"/>
    </source>
</evidence>
<feature type="active site" evidence="8">
    <location>
        <position position="128"/>
    </location>
</feature>
<keyword evidence="7 8" id="KW-0482">Metalloprotease</keyword>
<dbReference type="Gene3D" id="3.30.2010.10">
    <property type="entry name" value="Metalloproteases ('zincins'), catalytic domain"/>
    <property type="match status" value="1"/>
</dbReference>
<evidence type="ECO:0000256" key="1">
    <source>
        <dbReference type="ARBA" id="ARBA00022670"/>
    </source>
</evidence>
<evidence type="ECO:0000256" key="4">
    <source>
        <dbReference type="ARBA" id="ARBA00022764"/>
    </source>
</evidence>
<reference evidence="10" key="1">
    <citation type="submission" date="2023-07" db="EMBL/GenBank/DDBJ databases">
        <title>Genome content predicts the carbon catabolic preferences of heterotrophic bacteria.</title>
        <authorList>
            <person name="Gralka M."/>
        </authorList>
    </citation>
    <scope>NUCLEOTIDE SEQUENCE</scope>
    <source>
        <strain evidence="10">I2M16</strain>
    </source>
</reference>
<name>A0AAW7XI45_9GAMM</name>
<dbReference type="HAMAP" id="MF_00997">
    <property type="entry name" value="Protease_BepA"/>
    <property type="match status" value="1"/>
</dbReference>
<dbReference type="Proteomes" id="UP001169862">
    <property type="component" value="Unassembled WGS sequence"/>
</dbReference>
<evidence type="ECO:0000256" key="2">
    <source>
        <dbReference type="ARBA" id="ARBA00022723"/>
    </source>
</evidence>
<dbReference type="Gene3D" id="1.25.40.10">
    <property type="entry name" value="Tetratricopeptide repeat domain"/>
    <property type="match status" value="1"/>
</dbReference>
<proteinExistence type="inferred from homology"/>
<comment type="subcellular location">
    <subcellularLocation>
        <location evidence="8">Periplasm</location>
    </subcellularLocation>
</comment>
<keyword evidence="1 8" id="KW-0645">Protease</keyword>
<dbReference type="Pfam" id="PF01435">
    <property type="entry name" value="Peptidase_M48"/>
    <property type="match status" value="1"/>
</dbReference>
<evidence type="ECO:0000313" key="10">
    <source>
        <dbReference type="EMBL" id="MDO6454091.1"/>
    </source>
</evidence>
<dbReference type="GO" id="GO:0016020">
    <property type="term" value="C:membrane"/>
    <property type="evidence" value="ECO:0007669"/>
    <property type="project" value="InterPro"/>
</dbReference>
<dbReference type="InterPro" id="IPR030873">
    <property type="entry name" value="Protease_BepA"/>
</dbReference>
<dbReference type="PANTHER" id="PTHR22726:SF1">
    <property type="entry name" value="METALLOENDOPEPTIDASE OMA1, MITOCHONDRIAL"/>
    <property type="match status" value="1"/>
</dbReference>
<evidence type="ECO:0000256" key="8">
    <source>
        <dbReference type="HAMAP-Rule" id="MF_00997"/>
    </source>
</evidence>
<feature type="binding site" evidence="8">
    <location>
        <position position="131"/>
    </location>
    <ligand>
        <name>Zn(2+)</name>
        <dbReference type="ChEBI" id="CHEBI:29105"/>
        <note>catalytic</note>
    </ligand>
</feature>
<comment type="function">
    <text evidence="8">Functions as both a chaperone and a metalloprotease. Maintains the integrity of the outer membrane by promoting either the assembly or the elimination of outer membrane proteins, depending on their folding state.</text>
</comment>
<dbReference type="RefSeq" id="WP_303550559.1">
    <property type="nucleotide sequence ID" value="NZ_JAUOPG010000006.1"/>
</dbReference>
<comment type="cofactor">
    <cofactor evidence="8">
        <name>Zn(2+)</name>
        <dbReference type="ChEBI" id="CHEBI:29105"/>
    </cofactor>
    <text evidence="8">Binds 1 zinc ion per subunit.</text>
</comment>
<evidence type="ECO:0000259" key="9">
    <source>
        <dbReference type="Pfam" id="PF01435"/>
    </source>
</evidence>
<keyword evidence="3 8" id="KW-0732">Signal</keyword>
<dbReference type="EC" id="3.4.-.-" evidence="8"/>
<dbReference type="InterPro" id="IPR011990">
    <property type="entry name" value="TPR-like_helical_dom_sf"/>
</dbReference>
<keyword evidence="4 8" id="KW-0574">Periplasm</keyword>
<dbReference type="EMBL" id="JAUOPG010000006">
    <property type="protein sequence ID" value="MDO6454091.1"/>
    <property type="molecule type" value="Genomic_DNA"/>
</dbReference>
<feature type="signal peptide" evidence="8">
    <location>
        <begin position="1"/>
        <end position="20"/>
    </location>
</feature>
<dbReference type="PANTHER" id="PTHR22726">
    <property type="entry name" value="METALLOENDOPEPTIDASE OMA1"/>
    <property type="match status" value="1"/>
</dbReference>
<feature type="domain" description="Peptidase M48" evidence="9">
    <location>
        <begin position="66"/>
        <end position="250"/>
    </location>
</feature>
<comment type="similarity">
    <text evidence="8">Belongs to the peptidase M48 family. BepA subfamily.</text>
</comment>
<dbReference type="Pfam" id="PF14559">
    <property type="entry name" value="TPR_19"/>
    <property type="match status" value="1"/>
</dbReference>
<organism evidence="10 11">
    <name type="scientific">Neptunomonas phycophila</name>
    <dbReference type="NCBI Taxonomy" id="1572645"/>
    <lineage>
        <taxon>Bacteria</taxon>
        <taxon>Pseudomonadati</taxon>
        <taxon>Pseudomonadota</taxon>
        <taxon>Gammaproteobacteria</taxon>
        <taxon>Oceanospirillales</taxon>
        <taxon>Oceanospirillaceae</taxon>
        <taxon>Neptunomonas</taxon>
    </lineage>
</organism>
<accession>A0AAW7XI45</accession>
<feature type="chain" id="PRO_5043072736" description="Putative beta-barrel assembly-enhancing protease" evidence="8">
    <location>
        <begin position="21"/>
        <end position="476"/>
    </location>
</feature>
<feature type="binding site" evidence="8">
    <location>
        <position position="192"/>
    </location>
    <ligand>
        <name>Zn(2+)</name>
        <dbReference type="ChEBI" id="CHEBI:29105"/>
        <note>catalytic</note>
    </ligand>
</feature>
<protein>
    <recommendedName>
        <fullName evidence="8">Putative beta-barrel assembly-enhancing protease</fullName>
        <ecNumber evidence="8">3.4.-.-</ecNumber>
    </recommendedName>
</protein>
<keyword evidence="5 8" id="KW-0378">Hydrolase</keyword>
<evidence type="ECO:0000256" key="5">
    <source>
        <dbReference type="ARBA" id="ARBA00022801"/>
    </source>
</evidence>
<dbReference type="GO" id="GO:0008270">
    <property type="term" value="F:zinc ion binding"/>
    <property type="evidence" value="ECO:0007669"/>
    <property type="project" value="UniProtKB-UniRule"/>
</dbReference>
<evidence type="ECO:0000256" key="7">
    <source>
        <dbReference type="ARBA" id="ARBA00023049"/>
    </source>
</evidence>
<evidence type="ECO:0000256" key="6">
    <source>
        <dbReference type="ARBA" id="ARBA00022833"/>
    </source>
</evidence>
<dbReference type="GO" id="GO:0004222">
    <property type="term" value="F:metalloendopeptidase activity"/>
    <property type="evidence" value="ECO:0007669"/>
    <property type="project" value="InterPro"/>
</dbReference>
<dbReference type="GO" id="GO:0051603">
    <property type="term" value="P:proteolysis involved in protein catabolic process"/>
    <property type="evidence" value="ECO:0007669"/>
    <property type="project" value="TreeGrafter"/>
</dbReference>
<feature type="active site" description="Proton donor" evidence="8">
    <location>
        <position position="196"/>
    </location>
</feature>
<dbReference type="SUPFAM" id="SSF48452">
    <property type="entry name" value="TPR-like"/>
    <property type="match status" value="1"/>
</dbReference>
<gene>
    <name evidence="10" type="ORF">Q4490_11000</name>
</gene>
<dbReference type="InterPro" id="IPR001915">
    <property type="entry name" value="Peptidase_M48"/>
</dbReference>
<keyword evidence="6 8" id="KW-0862">Zinc</keyword>
<sequence precursor="true">MPFLRLFIFSFLLLPVTSHADNNLPIFGDTTSGIISLSKEHELGQAWARSLRGSAKLLDDPITYSYLNDLLWKLASHSQLQDRRLDLIVLDNPTLNAFAVPGGIIGIHGGLILSADNEDELASVVAHELAHLSQRHFASQLEEARRNRPFTLAALLASILVASADGQAGAAAISTTIASQQSAALAFSRQNEQEADRVGMQTLVNAGIDPEAMPRMFSRLLRSQRFDQNRLPEFLLTHPVSESRIADALNRSAQLPDQPASKNSKEYEIIRTRMTVHFAKSPQDSYAFYRQAVDASPTPTALYGLALSSIETNRYQEAHQALKQLPNDWQSMLYIKLTVAEIYLAEQNWQTAVESLQALNELYPYTYTVEKLLSKALMAQGQPAQAIRVMNNIKRDYPKDVDNWYLLAEAYGQNNERMNVHLTRIEYFLLTGQTDKANQQITFARREKNQSQYEIARLDQLEQETKAVRDAMKMDI</sequence>
<dbReference type="InterPro" id="IPR051156">
    <property type="entry name" value="Mito/Outer_Membr_Metalloprot"/>
</dbReference>
<comment type="caution">
    <text evidence="10">The sequence shown here is derived from an EMBL/GenBank/DDBJ whole genome shotgun (WGS) entry which is preliminary data.</text>
</comment>
<dbReference type="AlphaFoldDB" id="A0AAW7XI45"/>
<evidence type="ECO:0000256" key="3">
    <source>
        <dbReference type="ARBA" id="ARBA00022729"/>
    </source>
</evidence>